<keyword evidence="2" id="KW-1133">Transmembrane helix</keyword>
<dbReference type="GeneID" id="106165979"/>
<dbReference type="RefSeq" id="XP_013399827.1">
    <property type="nucleotide sequence ID" value="XM_013544373.1"/>
</dbReference>
<evidence type="ECO:0000256" key="1">
    <source>
        <dbReference type="SAM" id="MobiDB-lite"/>
    </source>
</evidence>
<dbReference type="PANTHER" id="PTHR20765:SF1">
    <property type="entry name" value="EQUILIBRATIVE NUCLEOBASE TRANSPORTER 1"/>
    <property type="match status" value="1"/>
</dbReference>
<feature type="transmembrane region" description="Helical" evidence="2">
    <location>
        <begin position="390"/>
        <end position="413"/>
    </location>
</feature>
<dbReference type="Proteomes" id="UP000085678">
    <property type="component" value="Unplaced"/>
</dbReference>
<organism evidence="3 4">
    <name type="scientific">Lingula anatina</name>
    <name type="common">Brachiopod</name>
    <name type="synonym">Lingula unguis</name>
    <dbReference type="NCBI Taxonomy" id="7574"/>
    <lineage>
        <taxon>Eukaryota</taxon>
        <taxon>Metazoa</taxon>
        <taxon>Spiralia</taxon>
        <taxon>Lophotrochozoa</taxon>
        <taxon>Brachiopoda</taxon>
        <taxon>Linguliformea</taxon>
        <taxon>Lingulata</taxon>
        <taxon>Lingulida</taxon>
        <taxon>Linguloidea</taxon>
        <taxon>Lingulidae</taxon>
        <taxon>Lingula</taxon>
    </lineage>
</organism>
<proteinExistence type="predicted"/>
<reference evidence="4" key="1">
    <citation type="submission" date="2025-08" db="UniProtKB">
        <authorList>
            <consortium name="RefSeq"/>
        </authorList>
    </citation>
    <scope>IDENTIFICATION</scope>
    <source>
        <tissue evidence="4">Gonads</tissue>
    </source>
</reference>
<feature type="transmembrane region" description="Helical" evidence="2">
    <location>
        <begin position="76"/>
        <end position="97"/>
    </location>
</feature>
<feature type="transmembrane region" description="Helical" evidence="2">
    <location>
        <begin position="20"/>
        <end position="40"/>
    </location>
</feature>
<dbReference type="OrthoDB" id="330047at2759"/>
<protein>
    <submittedName>
        <fullName evidence="4">Uncharacterized protein LOC106165979 isoform X1</fullName>
    </submittedName>
</protein>
<gene>
    <name evidence="4" type="primary">LOC106165979</name>
</gene>
<dbReference type="KEGG" id="lak:106165979"/>
<feature type="transmembrane region" description="Helical" evidence="2">
    <location>
        <begin position="484"/>
        <end position="506"/>
    </location>
</feature>
<keyword evidence="2" id="KW-0472">Membrane</keyword>
<evidence type="ECO:0000313" key="3">
    <source>
        <dbReference type="Proteomes" id="UP000085678"/>
    </source>
</evidence>
<dbReference type="InterPro" id="IPR027197">
    <property type="entry name" value="SLC43A3"/>
</dbReference>
<accession>A0A1S3INP8</accession>
<dbReference type="InParanoid" id="A0A1S3INP8"/>
<feature type="transmembrane region" description="Helical" evidence="2">
    <location>
        <begin position="46"/>
        <end position="64"/>
    </location>
</feature>
<feature type="region of interest" description="Disordered" evidence="1">
    <location>
        <begin position="240"/>
        <end position="259"/>
    </location>
</feature>
<keyword evidence="2" id="KW-0812">Transmembrane</keyword>
<dbReference type="Gene3D" id="1.20.1250.20">
    <property type="entry name" value="MFS general substrate transporter like domains"/>
    <property type="match status" value="1"/>
</dbReference>
<feature type="transmembrane region" description="Helical" evidence="2">
    <location>
        <begin position="109"/>
        <end position="129"/>
    </location>
</feature>
<evidence type="ECO:0000256" key="2">
    <source>
        <dbReference type="SAM" id="Phobius"/>
    </source>
</evidence>
<feature type="transmembrane region" description="Helical" evidence="2">
    <location>
        <begin position="317"/>
        <end position="337"/>
    </location>
</feature>
<feature type="compositionally biased region" description="Basic and acidic residues" evidence="1">
    <location>
        <begin position="240"/>
        <end position="250"/>
    </location>
</feature>
<dbReference type="InterPro" id="IPR036259">
    <property type="entry name" value="MFS_trans_sf"/>
</dbReference>
<dbReference type="AlphaFoldDB" id="A0A1S3INP8"/>
<name>A0A1S3INP8_LINAN</name>
<feature type="transmembrane region" description="Helical" evidence="2">
    <location>
        <begin position="450"/>
        <end position="472"/>
    </location>
</feature>
<evidence type="ECO:0000313" key="4">
    <source>
        <dbReference type="RefSeq" id="XP_013399827.1"/>
    </source>
</evidence>
<sequence>MVGFVPVLALGYIYDHCGTVCVRILSICMCAGGFLLMALAERGREWLLFPGAVFHQLGGLQLAITDIQVAGLFPKLKATLICLIAGAEVSGLTPILLKLAYQTGVTYKTYMFTFTGIILLLSSVNTIVLPPRQDEDGNDIDIACCFEIRKRHSDTNISRKLSNSTCKKAKQTDLYVPVANDTLKDNFVLENGWSNSAYTTDDVSIRPNTNYVRAVYPQTSGVHSTKKVIAVFTSNSKATGEEARENKVGSDGHQAANKFPSYQHKNKTDQKETRVDGSKQMACKGENSVRKDAKSTNSSSLPGTLVILKNPTFWMLMLWYLCQETFIITYQGIFYAMVNYNENNVKNKVSAYTDVYSWFQVGSLIWALLTGLKFDRHVADKATIDKEPCVILPFFLTSLTGFIVFIACCLSIIELHVVAILFYSLLRTGSHALHLTYMTTAFPKEHFGKALGAQLSIVYVFAFIELPVFSWYKHSLELKGLVGMLFWAICFTASWLHLFLFLCYSYTPQ</sequence>
<keyword evidence="3" id="KW-1185">Reference proteome</keyword>
<feature type="transmembrane region" description="Helical" evidence="2">
    <location>
        <begin position="349"/>
        <end position="369"/>
    </location>
</feature>
<dbReference type="PANTHER" id="PTHR20765">
    <property type="entry name" value="SOLUTE CARRIER FAMILY 43 MEMBER 3-RELATED"/>
    <property type="match status" value="1"/>
</dbReference>
<dbReference type="SUPFAM" id="SSF103473">
    <property type="entry name" value="MFS general substrate transporter"/>
    <property type="match status" value="2"/>
</dbReference>